<dbReference type="Proteomes" id="UP000694865">
    <property type="component" value="Unplaced"/>
</dbReference>
<dbReference type="RefSeq" id="XP_006823530.1">
    <property type="nucleotide sequence ID" value="XM_006823467.1"/>
</dbReference>
<name>A0ABM0MU39_SACKO</name>
<dbReference type="InterPro" id="IPR027417">
    <property type="entry name" value="P-loop_NTPase"/>
</dbReference>
<sequence>MATDTSPIPAKRIILWTYARTRSTVFELSVSSVPTIKVFHEPYLTGLWMGEEKEHETSMPSVKGHSKEDVKPLLEADYSGYEAIFVKDYAYALRGKTNYRFIPRGFVHTFLIRNPQAVIPSYYKCIKIDKETGLVLHDDVIKSTMTLGGDPKPLYELYQYVKEDLGQQAIVLDSDDLIESPRDMMKKYCKESGLPFAESMLNWKPGNISHWPECYQGPEWSHYLQRAIDSSSFVVNKHKVEQDNIQDLPEKLIQFIEKSKVVYEEMAKYKL</sequence>
<protein>
    <submittedName>
        <fullName evidence="2">Uncharacterized protein LOC100368500</fullName>
    </submittedName>
</protein>
<reference evidence="2" key="1">
    <citation type="submission" date="2025-08" db="UniProtKB">
        <authorList>
            <consortium name="RefSeq"/>
        </authorList>
    </citation>
    <scope>IDENTIFICATION</scope>
    <source>
        <tissue evidence="2">Testes</tissue>
    </source>
</reference>
<evidence type="ECO:0000313" key="1">
    <source>
        <dbReference type="Proteomes" id="UP000694865"/>
    </source>
</evidence>
<accession>A0ABM0MU39</accession>
<keyword evidence="1" id="KW-1185">Reference proteome</keyword>
<dbReference type="Pfam" id="PF19798">
    <property type="entry name" value="Sulfotransfer_5"/>
    <property type="match status" value="1"/>
</dbReference>
<dbReference type="PANTHER" id="PTHR48419:SF1">
    <property type="entry name" value="SULFOTRANSFERASE DOMAIN-CONTAINING PROTEIN"/>
    <property type="match status" value="1"/>
</dbReference>
<dbReference type="InterPro" id="IPR053226">
    <property type="entry name" value="Pyrrolopyrazine_biosynth_F"/>
</dbReference>
<organism evidence="1 2">
    <name type="scientific">Saccoglossus kowalevskii</name>
    <name type="common">Acorn worm</name>
    <dbReference type="NCBI Taxonomy" id="10224"/>
    <lineage>
        <taxon>Eukaryota</taxon>
        <taxon>Metazoa</taxon>
        <taxon>Hemichordata</taxon>
        <taxon>Enteropneusta</taxon>
        <taxon>Harrimaniidae</taxon>
        <taxon>Saccoglossus</taxon>
    </lineage>
</organism>
<gene>
    <name evidence="2" type="primary">LOC100368500</name>
</gene>
<dbReference type="SUPFAM" id="SSF52540">
    <property type="entry name" value="P-loop containing nucleoside triphosphate hydrolases"/>
    <property type="match status" value="1"/>
</dbReference>
<dbReference type="GeneID" id="100368500"/>
<evidence type="ECO:0000313" key="2">
    <source>
        <dbReference type="RefSeq" id="XP_006823530.1"/>
    </source>
</evidence>
<dbReference type="PANTHER" id="PTHR48419">
    <property type="entry name" value="SULFOTRANSFERASE DOMAIN-CONTAINING PROTEIN"/>
    <property type="match status" value="1"/>
</dbReference>
<proteinExistence type="predicted"/>
<dbReference type="Gene3D" id="3.40.50.300">
    <property type="entry name" value="P-loop containing nucleotide triphosphate hydrolases"/>
    <property type="match status" value="1"/>
</dbReference>